<keyword evidence="12 16" id="KW-0472">Membrane</keyword>
<dbReference type="KEGG" id="cam:101491184"/>
<evidence type="ECO:0000256" key="4">
    <source>
        <dbReference type="ARBA" id="ARBA00012483"/>
    </source>
</evidence>
<comment type="subcellular location">
    <subcellularLocation>
        <location evidence="2">Membrane</location>
        <topology evidence="2">Single-pass membrane protein</topology>
    </subcellularLocation>
</comment>
<evidence type="ECO:0000256" key="6">
    <source>
        <dbReference type="ARBA" id="ARBA00022692"/>
    </source>
</evidence>
<feature type="compositionally biased region" description="Low complexity" evidence="15">
    <location>
        <begin position="237"/>
        <end position="250"/>
    </location>
</feature>
<dbReference type="CDD" id="cd16461">
    <property type="entry name" value="RING-H2_EL5-like"/>
    <property type="match status" value="1"/>
</dbReference>
<name>A0A1S2YVJ6_CICAR</name>
<dbReference type="RefSeq" id="XP_004510577.1">
    <property type="nucleotide sequence ID" value="XM_004510520.3"/>
</dbReference>
<keyword evidence="7" id="KW-0479">Metal-binding</keyword>
<feature type="region of interest" description="Disordered" evidence="15">
    <location>
        <begin position="312"/>
        <end position="331"/>
    </location>
</feature>
<evidence type="ECO:0000256" key="5">
    <source>
        <dbReference type="ARBA" id="ARBA00022679"/>
    </source>
</evidence>
<keyword evidence="6 16" id="KW-0812">Transmembrane</keyword>
<dbReference type="PANTHER" id="PTHR46913">
    <property type="entry name" value="RING-H2 FINGER PROTEIN ATL16"/>
    <property type="match status" value="1"/>
</dbReference>
<dbReference type="GO" id="GO:0016020">
    <property type="term" value="C:membrane"/>
    <property type="evidence" value="ECO:0007669"/>
    <property type="project" value="UniProtKB-SubCell"/>
</dbReference>
<dbReference type="Proteomes" id="UP000087171">
    <property type="component" value="Chromosome Ca7"/>
</dbReference>
<evidence type="ECO:0000313" key="18">
    <source>
        <dbReference type="Proteomes" id="UP000087171"/>
    </source>
</evidence>
<evidence type="ECO:0000256" key="15">
    <source>
        <dbReference type="SAM" id="MobiDB-lite"/>
    </source>
</evidence>
<comment type="catalytic activity">
    <reaction evidence="1">
        <text>S-ubiquitinyl-[E2 ubiquitin-conjugating enzyme]-L-cysteine + [acceptor protein]-L-lysine = [E2 ubiquitin-conjugating enzyme]-L-cysteine + N(6)-ubiquitinyl-[acceptor protein]-L-lysine.</text>
        <dbReference type="EC" id="2.3.2.27"/>
    </reaction>
</comment>
<evidence type="ECO:0000256" key="16">
    <source>
        <dbReference type="SAM" id="Phobius"/>
    </source>
</evidence>
<keyword evidence="18" id="KW-1185">Reference proteome</keyword>
<evidence type="ECO:0000256" key="3">
    <source>
        <dbReference type="ARBA" id="ARBA00004906"/>
    </source>
</evidence>
<keyword evidence="10" id="KW-0862">Zinc</keyword>
<sequence length="331" mass="36324">MGATATSSNALGDSDTDTIEITGKIMVVAIIFLFVVVVFVIMLHLYAKLFWWRFNQSSTAPPPRNRRPRRRRFVFAPGEDAVIYETQQDGLDPLILKSFPVIVFQSEDFKDGLECAVCLCDIVEGEKTRLLPKCNHGFHVDCIDMWFQSHSTCPLCRNPVSISCESSKPNNTISNGEDVNVLMSSNNDLLEDENLSHVDGFESSNFPTNVLVWGNCQTQVSSFGVISLEEEGGGGNSQQQPCSSSNSSSSSTSCTASDCVNSRCHGNGMLVIDIPSEFSSSSLSPSAIRCSEDEMKSPMPTRLRSFKRLLSRDKKLSPCSPSSMDVEQGQS</sequence>
<proteinExistence type="inferred from homology"/>
<dbReference type="InterPro" id="IPR001841">
    <property type="entry name" value="Znf_RING"/>
</dbReference>
<keyword evidence="5" id="KW-0808">Transferase</keyword>
<evidence type="ECO:0000256" key="10">
    <source>
        <dbReference type="ARBA" id="ARBA00022833"/>
    </source>
</evidence>
<dbReference type="AlphaFoldDB" id="A0A1S2YVJ6"/>
<keyword evidence="8 14" id="KW-0863">Zinc-finger</keyword>
<comment type="pathway">
    <text evidence="3">Protein modification; protein ubiquitination.</text>
</comment>
<dbReference type="SUPFAM" id="SSF57850">
    <property type="entry name" value="RING/U-box"/>
    <property type="match status" value="1"/>
</dbReference>
<evidence type="ECO:0000256" key="14">
    <source>
        <dbReference type="PROSITE-ProRule" id="PRU00175"/>
    </source>
</evidence>
<dbReference type="SMART" id="SM00184">
    <property type="entry name" value="RING"/>
    <property type="match status" value="1"/>
</dbReference>
<protein>
    <recommendedName>
        <fullName evidence="4">RING-type E3 ubiquitin transferase</fullName>
        <ecNumber evidence="4">2.3.2.27</ecNumber>
    </recommendedName>
</protein>
<organism evidence="18 19">
    <name type="scientific">Cicer arietinum</name>
    <name type="common">Chickpea</name>
    <name type="synonym">Garbanzo</name>
    <dbReference type="NCBI Taxonomy" id="3827"/>
    <lineage>
        <taxon>Eukaryota</taxon>
        <taxon>Viridiplantae</taxon>
        <taxon>Streptophyta</taxon>
        <taxon>Embryophyta</taxon>
        <taxon>Tracheophyta</taxon>
        <taxon>Spermatophyta</taxon>
        <taxon>Magnoliopsida</taxon>
        <taxon>eudicotyledons</taxon>
        <taxon>Gunneridae</taxon>
        <taxon>Pentapetalae</taxon>
        <taxon>rosids</taxon>
        <taxon>fabids</taxon>
        <taxon>Fabales</taxon>
        <taxon>Fabaceae</taxon>
        <taxon>Papilionoideae</taxon>
        <taxon>50 kb inversion clade</taxon>
        <taxon>NPAAA clade</taxon>
        <taxon>Hologalegina</taxon>
        <taxon>IRL clade</taxon>
        <taxon>Cicereae</taxon>
        <taxon>Cicer</taxon>
    </lineage>
</organism>
<accession>A0A1S2YVJ6</accession>
<dbReference type="PaxDb" id="3827-XP_004510577.1"/>
<evidence type="ECO:0000256" key="8">
    <source>
        <dbReference type="ARBA" id="ARBA00022771"/>
    </source>
</evidence>
<dbReference type="Pfam" id="PF13639">
    <property type="entry name" value="zf-RING_2"/>
    <property type="match status" value="1"/>
</dbReference>
<dbReference type="Gene3D" id="3.30.40.10">
    <property type="entry name" value="Zinc/RING finger domain, C3HC4 (zinc finger)"/>
    <property type="match status" value="1"/>
</dbReference>
<dbReference type="PANTHER" id="PTHR46913:SF1">
    <property type="entry name" value="RING-H2 FINGER PROTEIN ATL16"/>
    <property type="match status" value="1"/>
</dbReference>
<gene>
    <name evidence="19" type="primary">LOC101491184</name>
</gene>
<comment type="similarity">
    <text evidence="13">Belongs to the RING-type zinc finger family. ATL subfamily.</text>
</comment>
<dbReference type="UniPathway" id="UPA00143"/>
<dbReference type="OrthoDB" id="8062037at2759"/>
<feature type="domain" description="RING-type" evidence="17">
    <location>
        <begin position="115"/>
        <end position="157"/>
    </location>
</feature>
<evidence type="ECO:0000313" key="19">
    <source>
        <dbReference type="RefSeq" id="XP_004510577.1"/>
    </source>
</evidence>
<dbReference type="GO" id="GO:0061630">
    <property type="term" value="F:ubiquitin protein ligase activity"/>
    <property type="evidence" value="ECO:0007669"/>
    <property type="project" value="UniProtKB-EC"/>
</dbReference>
<dbReference type="GeneID" id="101491184"/>
<dbReference type="GO" id="GO:0016567">
    <property type="term" value="P:protein ubiquitination"/>
    <property type="evidence" value="ECO:0007669"/>
    <property type="project" value="UniProtKB-UniPathway"/>
</dbReference>
<evidence type="ECO:0000256" key="2">
    <source>
        <dbReference type="ARBA" id="ARBA00004167"/>
    </source>
</evidence>
<reference evidence="18" key="1">
    <citation type="journal article" date="2013" name="Nat. Biotechnol.">
        <title>Draft genome sequence of chickpea (Cicer arietinum) provides a resource for trait improvement.</title>
        <authorList>
            <person name="Varshney R.K."/>
            <person name="Song C."/>
            <person name="Saxena R.K."/>
            <person name="Azam S."/>
            <person name="Yu S."/>
            <person name="Sharpe A.G."/>
            <person name="Cannon S."/>
            <person name="Baek J."/>
            <person name="Rosen B.D."/>
            <person name="Tar'an B."/>
            <person name="Millan T."/>
            <person name="Zhang X."/>
            <person name="Ramsay L.D."/>
            <person name="Iwata A."/>
            <person name="Wang Y."/>
            <person name="Nelson W."/>
            <person name="Farmer A.D."/>
            <person name="Gaur P.M."/>
            <person name="Soderlund C."/>
            <person name="Penmetsa R.V."/>
            <person name="Xu C."/>
            <person name="Bharti A.K."/>
            <person name="He W."/>
            <person name="Winter P."/>
            <person name="Zhao S."/>
            <person name="Hane J.K."/>
            <person name="Carrasquilla-Garcia N."/>
            <person name="Condie J.A."/>
            <person name="Upadhyaya H.D."/>
            <person name="Luo M.C."/>
            <person name="Thudi M."/>
            <person name="Gowda C.L."/>
            <person name="Singh N.P."/>
            <person name="Lichtenzveig J."/>
            <person name="Gali K.K."/>
            <person name="Rubio J."/>
            <person name="Nadarajan N."/>
            <person name="Dolezel J."/>
            <person name="Bansal K.C."/>
            <person name="Xu X."/>
            <person name="Edwards D."/>
            <person name="Zhang G."/>
            <person name="Kahl G."/>
            <person name="Gil J."/>
            <person name="Singh K.B."/>
            <person name="Datta S.K."/>
            <person name="Jackson S.A."/>
            <person name="Wang J."/>
            <person name="Cook D.R."/>
        </authorList>
    </citation>
    <scope>NUCLEOTIDE SEQUENCE [LARGE SCALE GENOMIC DNA]</scope>
    <source>
        <strain evidence="18">cv. CDC Frontier</strain>
    </source>
</reference>
<dbReference type="eggNOG" id="KOG0800">
    <property type="taxonomic scope" value="Eukaryota"/>
</dbReference>
<feature type="region of interest" description="Disordered" evidence="15">
    <location>
        <begin position="228"/>
        <end position="250"/>
    </location>
</feature>
<evidence type="ECO:0000259" key="17">
    <source>
        <dbReference type="PROSITE" id="PS50089"/>
    </source>
</evidence>
<evidence type="ECO:0000256" key="9">
    <source>
        <dbReference type="ARBA" id="ARBA00022786"/>
    </source>
</evidence>
<dbReference type="InterPro" id="IPR044600">
    <property type="entry name" value="ATL1/ATL16-like"/>
</dbReference>
<dbReference type="GO" id="GO:0008270">
    <property type="term" value="F:zinc ion binding"/>
    <property type="evidence" value="ECO:0007669"/>
    <property type="project" value="UniProtKB-KW"/>
</dbReference>
<keyword evidence="9" id="KW-0833">Ubl conjugation pathway</keyword>
<evidence type="ECO:0000256" key="11">
    <source>
        <dbReference type="ARBA" id="ARBA00022989"/>
    </source>
</evidence>
<keyword evidence="11 16" id="KW-1133">Transmembrane helix</keyword>
<dbReference type="EC" id="2.3.2.27" evidence="4"/>
<evidence type="ECO:0000256" key="13">
    <source>
        <dbReference type="ARBA" id="ARBA00024209"/>
    </source>
</evidence>
<dbReference type="InterPro" id="IPR013083">
    <property type="entry name" value="Znf_RING/FYVE/PHD"/>
</dbReference>
<evidence type="ECO:0000256" key="1">
    <source>
        <dbReference type="ARBA" id="ARBA00000900"/>
    </source>
</evidence>
<evidence type="ECO:0000256" key="12">
    <source>
        <dbReference type="ARBA" id="ARBA00023136"/>
    </source>
</evidence>
<dbReference type="PROSITE" id="PS50089">
    <property type="entry name" value="ZF_RING_2"/>
    <property type="match status" value="1"/>
</dbReference>
<reference evidence="19" key="2">
    <citation type="submission" date="2025-08" db="UniProtKB">
        <authorList>
            <consortium name="RefSeq"/>
        </authorList>
    </citation>
    <scope>IDENTIFICATION</scope>
    <source>
        <tissue evidence="19">Etiolated seedlings</tissue>
    </source>
</reference>
<dbReference type="FunFam" id="3.30.40.10:FF:000475">
    <property type="entry name" value="RING-H2 finger protein ATL3"/>
    <property type="match status" value="1"/>
</dbReference>
<evidence type="ECO:0000256" key="7">
    <source>
        <dbReference type="ARBA" id="ARBA00022723"/>
    </source>
</evidence>
<feature type="compositionally biased region" description="Polar residues" evidence="15">
    <location>
        <begin position="319"/>
        <end position="331"/>
    </location>
</feature>
<feature type="transmembrane region" description="Helical" evidence="16">
    <location>
        <begin position="25"/>
        <end position="47"/>
    </location>
</feature>